<dbReference type="PANTHER" id="PTHR30625">
    <property type="entry name" value="PROTEIN TOLQ"/>
    <property type="match status" value="1"/>
</dbReference>
<keyword evidence="11" id="KW-1185">Reference proteome</keyword>
<keyword evidence="5 8" id="KW-0472">Membrane</keyword>
<evidence type="ECO:0000256" key="3">
    <source>
        <dbReference type="ARBA" id="ARBA00022692"/>
    </source>
</evidence>
<feature type="compositionally biased region" description="Basic residues" evidence="7">
    <location>
        <begin position="238"/>
        <end position="248"/>
    </location>
</feature>
<dbReference type="PANTHER" id="PTHR30625:SF3">
    <property type="entry name" value="TOL-PAL SYSTEM PROTEIN TOLQ"/>
    <property type="match status" value="1"/>
</dbReference>
<keyword evidence="6" id="KW-0813">Transport</keyword>
<keyword evidence="4 8" id="KW-1133">Transmembrane helix</keyword>
<dbReference type="Proteomes" id="UP001501495">
    <property type="component" value="Unassembled WGS sequence"/>
</dbReference>
<feature type="domain" description="MotA/TolQ/ExbB proton channel" evidence="9">
    <location>
        <begin position="97"/>
        <end position="180"/>
    </location>
</feature>
<feature type="transmembrane region" description="Helical" evidence="8">
    <location>
        <begin position="124"/>
        <end position="142"/>
    </location>
</feature>
<feature type="transmembrane region" description="Helical" evidence="8">
    <location>
        <begin position="162"/>
        <end position="180"/>
    </location>
</feature>
<reference evidence="11" key="1">
    <citation type="journal article" date="2019" name="Int. J. Syst. Evol. Microbiol.">
        <title>The Global Catalogue of Microorganisms (GCM) 10K type strain sequencing project: providing services to taxonomists for standard genome sequencing and annotation.</title>
        <authorList>
            <consortium name="The Broad Institute Genomics Platform"/>
            <consortium name="The Broad Institute Genome Sequencing Center for Infectious Disease"/>
            <person name="Wu L."/>
            <person name="Ma J."/>
        </authorList>
    </citation>
    <scope>NUCLEOTIDE SEQUENCE [LARGE SCALE GENOMIC DNA]</scope>
    <source>
        <strain evidence="11">JCM 16703</strain>
    </source>
</reference>
<keyword evidence="6" id="KW-0653">Protein transport</keyword>
<feature type="transmembrane region" description="Helical" evidence="8">
    <location>
        <begin position="20"/>
        <end position="39"/>
    </location>
</feature>
<evidence type="ECO:0000256" key="2">
    <source>
        <dbReference type="ARBA" id="ARBA00022475"/>
    </source>
</evidence>
<dbReference type="Pfam" id="PF01618">
    <property type="entry name" value="MotA_ExbB"/>
    <property type="match status" value="1"/>
</dbReference>
<proteinExistence type="inferred from homology"/>
<name>A0ABP7X8Z5_9ACTN</name>
<comment type="caution">
    <text evidence="10">The sequence shown here is derived from an EMBL/GenBank/DDBJ whole genome shotgun (WGS) entry which is preliminary data.</text>
</comment>
<evidence type="ECO:0000256" key="4">
    <source>
        <dbReference type="ARBA" id="ARBA00022989"/>
    </source>
</evidence>
<dbReference type="InterPro" id="IPR050790">
    <property type="entry name" value="ExbB/TolQ_transport"/>
</dbReference>
<evidence type="ECO:0000256" key="1">
    <source>
        <dbReference type="ARBA" id="ARBA00004651"/>
    </source>
</evidence>
<dbReference type="EMBL" id="BAAAZH010000001">
    <property type="protein sequence ID" value="GAA4107755.1"/>
    <property type="molecule type" value="Genomic_DNA"/>
</dbReference>
<dbReference type="InterPro" id="IPR002898">
    <property type="entry name" value="MotA_ExbB_proton_chnl"/>
</dbReference>
<feature type="region of interest" description="Disordered" evidence="7">
    <location>
        <begin position="208"/>
        <end position="256"/>
    </location>
</feature>
<accession>A0ABP7X8Z5</accession>
<evidence type="ECO:0000256" key="6">
    <source>
        <dbReference type="RuleBase" id="RU004057"/>
    </source>
</evidence>
<keyword evidence="2" id="KW-1003">Cell membrane</keyword>
<evidence type="ECO:0000313" key="10">
    <source>
        <dbReference type="EMBL" id="GAA4107755.1"/>
    </source>
</evidence>
<keyword evidence="3 8" id="KW-0812">Transmembrane</keyword>
<sequence>MDRLYDLVFDAADALEGPVVVLALLALAAVVVEVGSLLIELLRRRGRRLGGVALAAADARLALDAGDRDAAVEALQPVSRSADMLAVLTVLARLAGPASAEPLLAKELADFDFAAQRRLARTRLLVRFGPALGLMGTLIPLSPALEGLASGDVETLAQNLRVAFSITVLGLLVGAVAYALTITRERLYDQDHSDLEYVAAILTADLDGSAPPQLPADPEAEPEAAPGSGAEDDTPARRIPRPRLPRRRPAADGGAS</sequence>
<evidence type="ECO:0000256" key="7">
    <source>
        <dbReference type="SAM" id="MobiDB-lite"/>
    </source>
</evidence>
<comment type="similarity">
    <text evidence="6">Belongs to the exbB/tolQ family.</text>
</comment>
<evidence type="ECO:0000256" key="8">
    <source>
        <dbReference type="SAM" id="Phobius"/>
    </source>
</evidence>
<evidence type="ECO:0000259" key="9">
    <source>
        <dbReference type="Pfam" id="PF01618"/>
    </source>
</evidence>
<evidence type="ECO:0000256" key="5">
    <source>
        <dbReference type="ARBA" id="ARBA00023136"/>
    </source>
</evidence>
<protein>
    <recommendedName>
        <fullName evidence="9">MotA/TolQ/ExbB proton channel domain-containing protein</fullName>
    </recommendedName>
</protein>
<organism evidence="10 11">
    <name type="scientific">Nocardioides fonticola</name>
    <dbReference type="NCBI Taxonomy" id="450363"/>
    <lineage>
        <taxon>Bacteria</taxon>
        <taxon>Bacillati</taxon>
        <taxon>Actinomycetota</taxon>
        <taxon>Actinomycetes</taxon>
        <taxon>Propionibacteriales</taxon>
        <taxon>Nocardioidaceae</taxon>
        <taxon>Nocardioides</taxon>
    </lineage>
</organism>
<comment type="subcellular location">
    <subcellularLocation>
        <location evidence="1">Cell membrane</location>
        <topology evidence="1">Multi-pass membrane protein</topology>
    </subcellularLocation>
    <subcellularLocation>
        <location evidence="6">Membrane</location>
        <topology evidence="6">Multi-pass membrane protein</topology>
    </subcellularLocation>
</comment>
<dbReference type="RefSeq" id="WP_344731208.1">
    <property type="nucleotide sequence ID" value="NZ_BAAAZH010000001.1"/>
</dbReference>
<gene>
    <name evidence="10" type="ORF">GCM10022215_00920</name>
</gene>
<evidence type="ECO:0000313" key="11">
    <source>
        <dbReference type="Proteomes" id="UP001501495"/>
    </source>
</evidence>